<keyword evidence="1" id="KW-0812">Transmembrane</keyword>
<reference evidence="2 3" key="1">
    <citation type="submission" date="2017-05" db="EMBL/GenBank/DDBJ databases">
        <title>Virgibacillus sp. AK90 isolated from a saltern of Kakinada, India.</title>
        <authorList>
            <person name="Gupta V."/>
            <person name="Sidhu C."/>
            <person name="Korpole S."/>
            <person name="Pinnaka A.K."/>
        </authorList>
    </citation>
    <scope>NUCLEOTIDE SEQUENCE [LARGE SCALE GENOMIC DNA]</scope>
    <source>
        <strain evidence="2 3">AK90</strain>
    </source>
</reference>
<evidence type="ECO:0000256" key="1">
    <source>
        <dbReference type="SAM" id="Phobius"/>
    </source>
</evidence>
<proteinExistence type="predicted"/>
<keyword evidence="1" id="KW-1133">Transmembrane helix</keyword>
<sequence length="71" mass="7406">MDLKIFNLIMSLTGISSTAASVVLRWIDVASALSVLLFLTGIGAAAGAAIWSYRIAIGALKKTNKNAAIQL</sequence>
<keyword evidence="1" id="KW-0472">Membrane</keyword>
<protein>
    <submittedName>
        <fullName evidence="2">Uncharacterized protein</fullName>
    </submittedName>
</protein>
<feature type="transmembrane region" description="Helical" evidence="1">
    <location>
        <begin position="5"/>
        <end position="27"/>
    </location>
</feature>
<evidence type="ECO:0000313" key="3">
    <source>
        <dbReference type="Proteomes" id="UP000256488"/>
    </source>
</evidence>
<comment type="caution">
    <text evidence="2">The sequence shown here is derived from an EMBL/GenBank/DDBJ whole genome shotgun (WGS) entry which is preliminary data.</text>
</comment>
<dbReference type="EMBL" id="NFZX01000043">
    <property type="protein sequence ID" value="RFA33136.1"/>
    <property type="molecule type" value="Genomic_DNA"/>
</dbReference>
<name>A0A3E0WMD7_9BACI</name>
<dbReference type="Proteomes" id="UP000256488">
    <property type="component" value="Unassembled WGS sequence"/>
</dbReference>
<feature type="transmembrane region" description="Helical" evidence="1">
    <location>
        <begin position="33"/>
        <end position="53"/>
    </location>
</feature>
<evidence type="ECO:0000313" key="2">
    <source>
        <dbReference type="EMBL" id="RFA33136.1"/>
    </source>
</evidence>
<accession>A0A3E0WMD7</accession>
<gene>
    <name evidence="2" type="ORF">CAI16_15680</name>
</gene>
<dbReference type="RefSeq" id="WP_116279166.1">
    <property type="nucleotide sequence ID" value="NZ_NFZX01000043.1"/>
</dbReference>
<dbReference type="AlphaFoldDB" id="A0A3E0WMD7"/>
<organism evidence="2 3">
    <name type="scientific">Virgibacillus dokdonensis</name>
    <dbReference type="NCBI Taxonomy" id="302167"/>
    <lineage>
        <taxon>Bacteria</taxon>
        <taxon>Bacillati</taxon>
        <taxon>Bacillota</taxon>
        <taxon>Bacilli</taxon>
        <taxon>Bacillales</taxon>
        <taxon>Bacillaceae</taxon>
        <taxon>Virgibacillus</taxon>
    </lineage>
</organism>